<accession>A0A7Z8Y3T0</accession>
<feature type="compositionally biased region" description="Basic and acidic residues" evidence="1">
    <location>
        <begin position="252"/>
        <end position="269"/>
    </location>
</feature>
<keyword evidence="3" id="KW-1185">Reference proteome</keyword>
<protein>
    <submittedName>
        <fullName evidence="2">Uncharacterized protein</fullName>
    </submittedName>
</protein>
<proteinExistence type="predicted"/>
<evidence type="ECO:0000313" key="3">
    <source>
        <dbReference type="Proteomes" id="UP000289220"/>
    </source>
</evidence>
<dbReference type="AlphaFoldDB" id="A0A7Z8Y3T0"/>
<gene>
    <name evidence="2" type="ORF">BREV_BREV_01742</name>
</gene>
<dbReference type="EMBL" id="UXHF01000031">
    <property type="protein sequence ID" value="VDC50173.1"/>
    <property type="molecule type" value="Genomic_DNA"/>
</dbReference>
<feature type="region of interest" description="Disordered" evidence="1">
    <location>
        <begin position="1"/>
        <end position="410"/>
    </location>
</feature>
<evidence type="ECO:0000313" key="2">
    <source>
        <dbReference type="EMBL" id="VDC50173.1"/>
    </source>
</evidence>
<feature type="compositionally biased region" description="Polar residues" evidence="1">
    <location>
        <begin position="448"/>
        <end position="461"/>
    </location>
</feature>
<feature type="compositionally biased region" description="Basic and acidic residues" evidence="1">
    <location>
        <begin position="385"/>
        <end position="405"/>
    </location>
</feature>
<dbReference type="Proteomes" id="UP000289220">
    <property type="component" value="Unassembled WGS sequence"/>
</dbReference>
<feature type="compositionally biased region" description="Basic and acidic residues" evidence="1">
    <location>
        <begin position="108"/>
        <end position="150"/>
    </location>
</feature>
<name>A0A7Z8Y3T0_9CAUL</name>
<feature type="compositionally biased region" description="Basic and acidic residues" evidence="1">
    <location>
        <begin position="159"/>
        <end position="184"/>
    </location>
</feature>
<feature type="region of interest" description="Disordered" evidence="1">
    <location>
        <begin position="442"/>
        <end position="461"/>
    </location>
</feature>
<feature type="compositionally biased region" description="Basic and acidic residues" evidence="1">
    <location>
        <begin position="276"/>
        <end position="302"/>
    </location>
</feature>
<comment type="caution">
    <text evidence="2">The sequence shown here is derived from an EMBL/GenBank/DDBJ whole genome shotgun (WGS) entry which is preliminary data.</text>
</comment>
<reference evidence="2 3" key="1">
    <citation type="submission" date="2018-11" db="EMBL/GenBank/DDBJ databases">
        <authorList>
            <person name="Peiro R."/>
            <person name="Begona"/>
            <person name="Cbmso G."/>
            <person name="Lopez M."/>
            <person name="Gonzalez S."/>
            <person name="Sacristan E."/>
            <person name="Castillo E."/>
        </authorList>
    </citation>
    <scope>NUCLEOTIDE SEQUENCE [LARGE SCALE GENOMIC DNA]</scope>
    <source>
        <strain evidence="2">Brev_genome</strain>
    </source>
</reference>
<organism evidence="2 3">
    <name type="scientific">Brevundimonas mediterranea</name>
    <dbReference type="NCBI Taxonomy" id="74329"/>
    <lineage>
        <taxon>Bacteria</taxon>
        <taxon>Pseudomonadati</taxon>
        <taxon>Pseudomonadota</taxon>
        <taxon>Alphaproteobacteria</taxon>
        <taxon>Caulobacterales</taxon>
        <taxon>Caulobacteraceae</taxon>
        <taxon>Brevundimonas</taxon>
    </lineage>
</organism>
<feature type="compositionally biased region" description="Basic and acidic residues" evidence="1">
    <location>
        <begin position="344"/>
        <end position="364"/>
    </location>
</feature>
<evidence type="ECO:0000256" key="1">
    <source>
        <dbReference type="SAM" id="MobiDB-lite"/>
    </source>
</evidence>
<sequence>MEADEDEGEGQLAQPEEPRTAADVGHPVVEPGQDRKDEAAEQDVVKVGCDEGGVVRLPVERHHRHHDPGQPPDHEGEEEAEQVKHRHAQAGPALPHGPDPGEQLNAGRHRDQGRGRREEGQPHMRDAGRKHVVDPYPERQEGQPRGRGHDPAVAQQGRAAHDRQDGRDHPRRRQEDDVDLRVTEQPEQVLPQQAVAAELGLEEGEAEGPFQLQQDRAQDQRRKAGQNHQGGDQGVPGEDRHLVQRHAGGAVFEDRDGDLDRRRNGRNLDEGDADQPEIRVDARRVDRSGQRGIHEPPAVRRDAQHHRHQQHRPAEDIAPEAVGGEAGEGEIARAQHLGQQIHRQSLERRDGEQEHHDGPVHGEDLVVDLRPGEGRVGRRQLGSDQHGEHAADQEEEEGHGQEHPAEVGVVDGREQAASAGFGRPDFGQAAVALERVHGVPLRTKRSQEAGSWATTVKAKSS</sequence>